<keyword evidence="5" id="KW-1185">Reference proteome</keyword>
<evidence type="ECO:0000313" key="5">
    <source>
        <dbReference type="Proteomes" id="UP000646365"/>
    </source>
</evidence>
<dbReference type="RefSeq" id="WP_189042659.1">
    <property type="nucleotide sequence ID" value="NZ_BMJQ01000002.1"/>
</dbReference>
<proteinExistence type="predicted"/>
<dbReference type="SUPFAM" id="SSF48498">
    <property type="entry name" value="Tetracyclin repressor-like, C-terminal domain"/>
    <property type="match status" value="1"/>
</dbReference>
<name>A0A8J2YPT5_9PROT</name>
<dbReference type="Proteomes" id="UP000646365">
    <property type="component" value="Unassembled WGS sequence"/>
</dbReference>
<reference evidence="4" key="1">
    <citation type="journal article" date="2014" name="Int. J. Syst. Evol. Microbiol.">
        <title>Complete genome sequence of Corynebacterium casei LMG S-19264T (=DSM 44701T), isolated from a smear-ripened cheese.</title>
        <authorList>
            <consortium name="US DOE Joint Genome Institute (JGI-PGF)"/>
            <person name="Walter F."/>
            <person name="Albersmeier A."/>
            <person name="Kalinowski J."/>
            <person name="Ruckert C."/>
        </authorList>
    </citation>
    <scope>NUCLEOTIDE SEQUENCE</scope>
    <source>
        <strain evidence="4">CGMCC 1.15725</strain>
    </source>
</reference>
<dbReference type="Gene3D" id="1.10.357.10">
    <property type="entry name" value="Tetracycline Repressor, domain 2"/>
    <property type="match status" value="1"/>
</dbReference>
<evidence type="ECO:0000256" key="2">
    <source>
        <dbReference type="PROSITE-ProRule" id="PRU00335"/>
    </source>
</evidence>
<dbReference type="InterPro" id="IPR039536">
    <property type="entry name" value="TetR_C_Proteobacteria"/>
</dbReference>
<dbReference type="InterPro" id="IPR036271">
    <property type="entry name" value="Tet_transcr_reg_TetR-rel_C_sf"/>
</dbReference>
<dbReference type="InterPro" id="IPR001647">
    <property type="entry name" value="HTH_TetR"/>
</dbReference>
<reference evidence="4" key="2">
    <citation type="submission" date="2020-09" db="EMBL/GenBank/DDBJ databases">
        <authorList>
            <person name="Sun Q."/>
            <person name="Zhou Y."/>
        </authorList>
    </citation>
    <scope>NUCLEOTIDE SEQUENCE</scope>
    <source>
        <strain evidence="4">CGMCC 1.15725</strain>
    </source>
</reference>
<dbReference type="EMBL" id="BMJQ01000002">
    <property type="protein sequence ID" value="GGF04464.1"/>
    <property type="molecule type" value="Genomic_DNA"/>
</dbReference>
<dbReference type="SUPFAM" id="SSF46689">
    <property type="entry name" value="Homeodomain-like"/>
    <property type="match status" value="1"/>
</dbReference>
<keyword evidence="1 2" id="KW-0238">DNA-binding</keyword>
<evidence type="ECO:0000256" key="1">
    <source>
        <dbReference type="ARBA" id="ARBA00023125"/>
    </source>
</evidence>
<dbReference type="PROSITE" id="PS50977">
    <property type="entry name" value="HTH_TETR_2"/>
    <property type="match status" value="1"/>
</dbReference>
<dbReference type="AlphaFoldDB" id="A0A8J2YPT5"/>
<dbReference type="InterPro" id="IPR009057">
    <property type="entry name" value="Homeodomain-like_sf"/>
</dbReference>
<dbReference type="InterPro" id="IPR050109">
    <property type="entry name" value="HTH-type_TetR-like_transc_reg"/>
</dbReference>
<protein>
    <submittedName>
        <fullName evidence="4">TetR family transcriptional regulator</fullName>
    </submittedName>
</protein>
<sequence length="219" mass="24204">MLQNDETLRRPRGRPQIRPDDETRQLLIKAAAAEFQLYGYAGTGMGNVAQRAGVSTKTLYRLIPTKAELFTTVVIERTGHFMLALDDEALDALDPAEALRRILVAYSNLTLSPETIAINRLVIGECERFSEMAAAFYEHAIVGSSRRIESWLARETERGRLRIADPHAAAGMLRGMMIMEPQRAVMLGQRTLPTMEEIEARAAACAALFLDGCRSGPVA</sequence>
<accession>A0A8J2YPT5</accession>
<evidence type="ECO:0000259" key="3">
    <source>
        <dbReference type="PROSITE" id="PS50977"/>
    </source>
</evidence>
<evidence type="ECO:0000313" key="4">
    <source>
        <dbReference type="EMBL" id="GGF04464.1"/>
    </source>
</evidence>
<dbReference type="Pfam" id="PF14246">
    <property type="entry name" value="TetR_C_7"/>
    <property type="match status" value="1"/>
</dbReference>
<dbReference type="PANTHER" id="PTHR30055:SF223">
    <property type="entry name" value="HTH-TYPE TRANSCRIPTIONAL REGULATOR UIDR"/>
    <property type="match status" value="1"/>
</dbReference>
<organism evidence="4 5">
    <name type="scientific">Aliidongia dinghuensis</name>
    <dbReference type="NCBI Taxonomy" id="1867774"/>
    <lineage>
        <taxon>Bacteria</taxon>
        <taxon>Pseudomonadati</taxon>
        <taxon>Pseudomonadota</taxon>
        <taxon>Alphaproteobacteria</taxon>
        <taxon>Rhodospirillales</taxon>
        <taxon>Dongiaceae</taxon>
        <taxon>Aliidongia</taxon>
    </lineage>
</organism>
<dbReference type="GO" id="GO:0003700">
    <property type="term" value="F:DNA-binding transcription factor activity"/>
    <property type="evidence" value="ECO:0007669"/>
    <property type="project" value="TreeGrafter"/>
</dbReference>
<feature type="DNA-binding region" description="H-T-H motif" evidence="2">
    <location>
        <begin position="44"/>
        <end position="63"/>
    </location>
</feature>
<dbReference type="GO" id="GO:0000976">
    <property type="term" value="F:transcription cis-regulatory region binding"/>
    <property type="evidence" value="ECO:0007669"/>
    <property type="project" value="TreeGrafter"/>
</dbReference>
<dbReference type="PANTHER" id="PTHR30055">
    <property type="entry name" value="HTH-TYPE TRANSCRIPTIONAL REGULATOR RUTR"/>
    <property type="match status" value="1"/>
</dbReference>
<dbReference type="Pfam" id="PF00440">
    <property type="entry name" value="TetR_N"/>
    <property type="match status" value="1"/>
</dbReference>
<gene>
    <name evidence="4" type="ORF">GCM10011611_07330</name>
</gene>
<comment type="caution">
    <text evidence="4">The sequence shown here is derived from an EMBL/GenBank/DDBJ whole genome shotgun (WGS) entry which is preliminary data.</text>
</comment>
<feature type="domain" description="HTH tetR-type" evidence="3">
    <location>
        <begin position="21"/>
        <end position="81"/>
    </location>
</feature>